<keyword evidence="1" id="KW-0614">Plasmid</keyword>
<reference evidence="1" key="2">
    <citation type="submission" date="2019-09" db="EMBL/GenBank/DDBJ databases">
        <authorList>
            <person name="Wyrsch E."/>
            <person name="Liu M.Y."/>
            <person name="Djordjevic S.P."/>
        </authorList>
    </citation>
    <scope>NUCLEOTIDE SEQUENCE</scope>
    <source>
        <strain evidence="1">SvETEC</strain>
        <plasmid evidence="1">pSvP1_F</plasmid>
    </source>
</reference>
<dbReference type="EMBL" id="MN510446">
    <property type="protein sequence ID" value="QHW11147.1"/>
    <property type="molecule type" value="Genomic_DNA"/>
</dbReference>
<evidence type="ECO:0000313" key="1">
    <source>
        <dbReference type="EMBL" id="QHW11147.1"/>
    </source>
</evidence>
<name>A0A6G5ZXT1_ECOLX</name>
<proteinExistence type="predicted"/>
<organism evidence="1">
    <name type="scientific">Escherichia coli</name>
    <dbReference type="NCBI Taxonomy" id="562"/>
    <lineage>
        <taxon>Bacteria</taxon>
        <taxon>Pseudomonadati</taxon>
        <taxon>Pseudomonadota</taxon>
        <taxon>Gammaproteobacteria</taxon>
        <taxon>Enterobacterales</taxon>
        <taxon>Enterobacteriaceae</taxon>
        <taxon>Escherichia</taxon>
    </lineage>
</organism>
<sequence length="37" mass="4178">MRKMASLQVHNFVDNSEGEFTFRRTASQISCAQKAMG</sequence>
<dbReference type="AlphaFoldDB" id="A0A6G5ZXT1"/>
<geneLocation type="plasmid" evidence="1">
    <name>pSvP1_F</name>
</geneLocation>
<reference evidence="1" key="1">
    <citation type="journal article" date="2019" name="Sci. Rep.">
        <title>Diversity of P1 phage-like elements in multidrug resistant Escherichia coli.</title>
        <authorList>
            <person name="Venturini C."/>
            <person name="Zingali T."/>
            <person name="Wyrsch E.R."/>
            <person name="Bowring B."/>
            <person name="Iredell J."/>
            <person name="Partridge S.R."/>
            <person name="Djordjevic S.P."/>
        </authorList>
    </citation>
    <scope>NUCLEOTIDE SEQUENCE</scope>
    <source>
        <strain evidence="1">SvETEC</strain>
        <plasmid evidence="1">pSvP1_F</plasmid>
    </source>
</reference>
<accession>A0A6G5ZXT1</accession>
<protein>
    <submittedName>
        <fullName evidence="1">Uncharacterized protein</fullName>
    </submittedName>
</protein>